<keyword evidence="5 7" id="KW-0472">Membrane</keyword>
<evidence type="ECO:0000256" key="1">
    <source>
        <dbReference type="ARBA" id="ARBA00004141"/>
    </source>
</evidence>
<comment type="similarity">
    <text evidence="2">Belongs to the synaptophysin/synaptobrevin family.</text>
</comment>
<dbReference type="PANTHER" id="PTHR10306:SF17">
    <property type="entry name" value="MARVEL DOMAIN-CONTAINING PROTEIN"/>
    <property type="match status" value="1"/>
</dbReference>
<evidence type="ECO:0000256" key="5">
    <source>
        <dbReference type="ARBA" id="ARBA00023136"/>
    </source>
</evidence>
<dbReference type="PANTHER" id="PTHR10306">
    <property type="entry name" value="SYNAPTOPHYSIN"/>
    <property type="match status" value="1"/>
</dbReference>
<feature type="transmembrane region" description="Helical" evidence="8">
    <location>
        <begin position="21"/>
        <end position="40"/>
    </location>
</feature>
<comment type="caution">
    <text evidence="10">The sequence shown here is derived from an EMBL/GenBank/DDBJ whole genome shotgun (WGS) entry which is preliminary data.</text>
</comment>
<name>A0ABQ9EFV9_TEGGR</name>
<evidence type="ECO:0000256" key="4">
    <source>
        <dbReference type="ARBA" id="ARBA00022989"/>
    </source>
</evidence>
<proteinExistence type="inferred from homology"/>
<evidence type="ECO:0000256" key="3">
    <source>
        <dbReference type="ARBA" id="ARBA00022692"/>
    </source>
</evidence>
<dbReference type="PROSITE" id="PS51225">
    <property type="entry name" value="MARVEL"/>
    <property type="match status" value="1"/>
</dbReference>
<evidence type="ECO:0000256" key="7">
    <source>
        <dbReference type="PROSITE-ProRule" id="PRU00581"/>
    </source>
</evidence>
<reference evidence="10 11" key="1">
    <citation type="submission" date="2022-12" db="EMBL/GenBank/DDBJ databases">
        <title>Chromosome-level genome of Tegillarca granosa.</title>
        <authorList>
            <person name="Kim J."/>
        </authorList>
    </citation>
    <scope>NUCLEOTIDE SEQUENCE [LARGE SCALE GENOMIC DNA]</scope>
    <source>
        <strain evidence="10">Teg-2019</strain>
        <tissue evidence="10">Adductor muscle</tissue>
    </source>
</reference>
<keyword evidence="4 8" id="KW-1133">Transmembrane helix</keyword>
<keyword evidence="3 7" id="KW-0812">Transmembrane</keyword>
<evidence type="ECO:0000256" key="2">
    <source>
        <dbReference type="ARBA" id="ARBA00006476"/>
    </source>
</evidence>
<dbReference type="InterPro" id="IPR008253">
    <property type="entry name" value="Marvel"/>
</dbReference>
<feature type="transmembrane region" description="Helical" evidence="8">
    <location>
        <begin position="130"/>
        <end position="151"/>
    </location>
</feature>
<comment type="subcellular location">
    <subcellularLocation>
        <location evidence="1">Membrane</location>
        <topology evidence="1">Multi-pass membrane protein</topology>
    </subcellularLocation>
</comment>
<feature type="transmembrane region" description="Helical" evidence="8">
    <location>
        <begin position="336"/>
        <end position="356"/>
    </location>
</feature>
<dbReference type="InterPro" id="IPR001285">
    <property type="entry name" value="Synaptophysin/porin"/>
</dbReference>
<dbReference type="Proteomes" id="UP001217089">
    <property type="component" value="Unassembled WGS sequence"/>
</dbReference>
<accession>A0ABQ9EFV9</accession>
<evidence type="ECO:0000259" key="9">
    <source>
        <dbReference type="PROSITE" id="PS51225"/>
    </source>
</evidence>
<dbReference type="PRINTS" id="PR00220">
    <property type="entry name" value="SYNAPTOPHYSN"/>
</dbReference>
<keyword evidence="11" id="KW-1185">Reference proteome</keyword>
<gene>
    <name evidence="10" type="ORF">KUTeg_021382</name>
</gene>
<evidence type="ECO:0000256" key="6">
    <source>
        <dbReference type="ARBA" id="ARBA00023180"/>
    </source>
</evidence>
<dbReference type="Pfam" id="PF01284">
    <property type="entry name" value="MARVEL"/>
    <property type="match status" value="1"/>
</dbReference>
<organism evidence="10 11">
    <name type="scientific">Tegillarca granosa</name>
    <name type="common">Malaysian cockle</name>
    <name type="synonym">Anadara granosa</name>
    <dbReference type="NCBI Taxonomy" id="220873"/>
    <lineage>
        <taxon>Eukaryota</taxon>
        <taxon>Metazoa</taxon>
        <taxon>Spiralia</taxon>
        <taxon>Lophotrochozoa</taxon>
        <taxon>Mollusca</taxon>
        <taxon>Bivalvia</taxon>
        <taxon>Autobranchia</taxon>
        <taxon>Pteriomorphia</taxon>
        <taxon>Arcoida</taxon>
        <taxon>Arcoidea</taxon>
        <taxon>Arcidae</taxon>
        <taxon>Tegillarca</taxon>
    </lineage>
</organism>
<evidence type="ECO:0000313" key="11">
    <source>
        <dbReference type="Proteomes" id="UP001217089"/>
    </source>
</evidence>
<dbReference type="EMBL" id="JARBDR010000918">
    <property type="protein sequence ID" value="KAJ8302395.1"/>
    <property type="molecule type" value="Genomic_DNA"/>
</dbReference>
<evidence type="ECO:0000256" key="8">
    <source>
        <dbReference type="SAM" id="Phobius"/>
    </source>
</evidence>
<feature type="transmembrane region" description="Helical" evidence="8">
    <location>
        <begin position="305"/>
        <end position="324"/>
    </location>
</feature>
<feature type="transmembrane region" description="Helical" evidence="8">
    <location>
        <begin position="244"/>
        <end position="261"/>
    </location>
</feature>
<feature type="domain" description="MARVEL" evidence="9">
    <location>
        <begin position="8"/>
        <end position="217"/>
    </location>
</feature>
<evidence type="ECO:0000313" key="10">
    <source>
        <dbReference type="EMBL" id="KAJ8302395.1"/>
    </source>
</evidence>
<sequence>MSSFNVDALKEPRGFIKFIEWILSIFAFATTTSVSTYLQFKAGCLNSAQPRLPVAYPFDLTSVYFQTPLCPPNVTTPDSIIKNVPLLEGAKSSAEFYVFVGVIVFLYCIAAIILYTFFDDLYRKNNAFTIADFVISVVLTLLWLISSSAWAQGLVNLKYYTDLNECGQFDQIDDCKNYTCTQTESPNFASLNVSIIEINVFSPLTCQSSNIKIFLKKQQNWFTEEMDLNMPTEKEVFKVNMFDFFFFFFWYQLYYFTWYIINNEYLLKCKDDDTEKMEHQKVYHQILITFYEVVQKIFLQMFDTIFVKYIYGTFCLLILLHLYKYLLNSMLNLCEVIFKFVPCTCLYMYSLCIIFLHTNIPLNYYVSEIRYFVEEFKIFMFNYFLD</sequence>
<protein>
    <recommendedName>
        <fullName evidence="9">MARVEL domain-containing protein</fullName>
    </recommendedName>
</protein>
<feature type="transmembrane region" description="Helical" evidence="8">
    <location>
        <begin position="96"/>
        <end position="118"/>
    </location>
</feature>
<keyword evidence="6" id="KW-0325">Glycoprotein</keyword>